<sequence length="249" mass="26736">MAICSACDQKLFLESEVDIEDGSAVSSEEIPDDVELICHCHFHWQCLMDEASSVVQSLKCPSCDVHVGAAGSGATASSSSSTPEIYVEYLNEGGLQSNLPLWASLNEEAYVQEHPEALPARAFSVMCAEGDIDGLIELLIHADSEVADIGSIVRYQDPLSNMTSGLHLAVEGGHEGAIWLLLWLSSTLTEHQFPSQVHDTASAMGLGRLPTTVEQDVRRLRNTSGQTAAMLALDLGQLSKVLDITLLEA</sequence>
<proteinExistence type="predicted"/>
<reference evidence="1 2" key="1">
    <citation type="journal article" date="2015" name="Genome Announc.">
        <title>Draft Genome Sequence and Gene Annotation of the Entomopathogenic Fungus Verticillium hemipterigenum.</title>
        <authorList>
            <person name="Horn F."/>
            <person name="Habel A."/>
            <person name="Scharf D.H."/>
            <person name="Dworschak J."/>
            <person name="Brakhage A.A."/>
            <person name="Guthke R."/>
            <person name="Hertweck C."/>
            <person name="Linde J."/>
        </authorList>
    </citation>
    <scope>NUCLEOTIDE SEQUENCE [LARGE SCALE GENOMIC DNA]</scope>
</reference>
<name>A0A0A1T4Y8_9HYPO</name>
<keyword evidence="2" id="KW-1185">Reference proteome</keyword>
<protein>
    <recommendedName>
        <fullName evidence="3">RING-type domain-containing protein</fullName>
    </recommendedName>
</protein>
<accession>A0A0A1T4Y8</accession>
<dbReference type="EMBL" id="CDHN01000004">
    <property type="protein sequence ID" value="CEJ92201.1"/>
    <property type="molecule type" value="Genomic_DNA"/>
</dbReference>
<dbReference type="STRING" id="1531966.A0A0A1T4Y8"/>
<evidence type="ECO:0000313" key="1">
    <source>
        <dbReference type="EMBL" id="CEJ92201.1"/>
    </source>
</evidence>
<evidence type="ECO:0008006" key="3">
    <source>
        <dbReference type="Google" id="ProtNLM"/>
    </source>
</evidence>
<gene>
    <name evidence="1" type="ORF">VHEMI07867</name>
</gene>
<evidence type="ECO:0000313" key="2">
    <source>
        <dbReference type="Proteomes" id="UP000039046"/>
    </source>
</evidence>
<dbReference type="HOGENOM" id="CLU_062278_0_0_1"/>
<organism evidence="1 2">
    <name type="scientific">[Torrubiella] hemipterigena</name>
    <dbReference type="NCBI Taxonomy" id="1531966"/>
    <lineage>
        <taxon>Eukaryota</taxon>
        <taxon>Fungi</taxon>
        <taxon>Dikarya</taxon>
        <taxon>Ascomycota</taxon>
        <taxon>Pezizomycotina</taxon>
        <taxon>Sordariomycetes</taxon>
        <taxon>Hypocreomycetidae</taxon>
        <taxon>Hypocreales</taxon>
        <taxon>Clavicipitaceae</taxon>
        <taxon>Clavicipitaceae incertae sedis</taxon>
        <taxon>'Torrubiella' clade</taxon>
    </lineage>
</organism>
<dbReference type="Proteomes" id="UP000039046">
    <property type="component" value="Unassembled WGS sequence"/>
</dbReference>
<dbReference type="AlphaFoldDB" id="A0A0A1T4Y8"/>